<sequence>MNDSVKQADEIYAVAKEAYFYAYPIVSMDVTMRQATNVPDAASINMRAPINQFAHVRSYPRAEEKDVVRFNFDTLYSFAWLDLSQEPVILSVPDTQGRYYLLPMLDMWTDVFAVIGSRTTGTKAGTYAIVPRGWNGTLPTGVTQIVAPTPTLWILGRTQTNGPSDYANVHKIQDGYKLTPLSKWSSQEGDYTPPTDVPTDSTVDNTTPPLVQVNQLDGTAMLTRLADLMAKHPPHPNDYPILFRLRRTFRIEPGKPFDAQSLDLETVEIINRAAKDALAEMPAAMRKAGAFINGWNIGTENMGTYGTSYKRRAFVALGGLGCNLPEDAVYPTAFVDGEGNPLSGVNNYVLHFEQGKTPPANAFWSITMYDKEGFQVPNPINRFAIGDRDSLTFNPDGSLDIYVQAESPGKDKESNWLPAPKGLFEPTMRLYSPRPEVLDLTWAPPPFKQV</sequence>
<dbReference type="Pfam" id="PF06863">
    <property type="entry name" value="DUF1254"/>
    <property type="match status" value="1"/>
</dbReference>
<feature type="compositionally biased region" description="Low complexity" evidence="1">
    <location>
        <begin position="192"/>
        <end position="208"/>
    </location>
</feature>
<dbReference type="AlphaFoldDB" id="A0AA97AFJ2"/>
<feature type="region of interest" description="Disordered" evidence="1">
    <location>
        <begin position="183"/>
        <end position="208"/>
    </location>
</feature>
<dbReference type="InterPro" id="IPR037050">
    <property type="entry name" value="DUF1254_sf"/>
</dbReference>
<evidence type="ECO:0000256" key="1">
    <source>
        <dbReference type="SAM" id="MobiDB-lite"/>
    </source>
</evidence>
<dbReference type="Gene3D" id="2.60.120.600">
    <property type="entry name" value="Domain of unknown function DUF1214, C-terminal domain"/>
    <property type="match status" value="1"/>
</dbReference>
<feature type="domain" description="DUF1254" evidence="3">
    <location>
        <begin position="50"/>
        <end position="180"/>
    </location>
</feature>
<dbReference type="InterPro" id="IPR010679">
    <property type="entry name" value="DUF1254"/>
</dbReference>
<dbReference type="PANTHER" id="PTHR36509">
    <property type="entry name" value="BLL3101 PROTEIN"/>
    <property type="match status" value="1"/>
</dbReference>
<dbReference type="PANTHER" id="PTHR36509:SF2">
    <property type="entry name" value="BLL3101 PROTEIN"/>
    <property type="match status" value="1"/>
</dbReference>
<evidence type="ECO:0000259" key="2">
    <source>
        <dbReference type="Pfam" id="PF06742"/>
    </source>
</evidence>
<protein>
    <submittedName>
        <fullName evidence="4">DUF1254 domain-containing protein</fullName>
    </submittedName>
</protein>
<accession>A0AA97AFJ2</accession>
<dbReference type="EMBL" id="CP053586">
    <property type="protein sequence ID" value="WNZ22379.1"/>
    <property type="molecule type" value="Genomic_DNA"/>
</dbReference>
<organism evidence="4">
    <name type="scientific">Leptolyngbya sp. NK1-12</name>
    <dbReference type="NCBI Taxonomy" id="2547451"/>
    <lineage>
        <taxon>Bacteria</taxon>
        <taxon>Bacillati</taxon>
        <taxon>Cyanobacteriota</taxon>
        <taxon>Cyanophyceae</taxon>
        <taxon>Leptolyngbyales</taxon>
        <taxon>Leptolyngbyaceae</taxon>
        <taxon>Leptolyngbya group</taxon>
        <taxon>Leptolyngbya</taxon>
    </lineage>
</organism>
<feature type="domain" description="DUF1214" evidence="2">
    <location>
        <begin position="327"/>
        <end position="434"/>
    </location>
</feature>
<name>A0AA97AFJ2_9CYAN</name>
<dbReference type="Gene3D" id="2.60.40.1610">
    <property type="entry name" value="Domain of unknown function DUF1254"/>
    <property type="match status" value="1"/>
</dbReference>
<evidence type="ECO:0000313" key="4">
    <source>
        <dbReference type="EMBL" id="WNZ22379.1"/>
    </source>
</evidence>
<reference evidence="4" key="1">
    <citation type="submission" date="2020-05" db="EMBL/GenBank/DDBJ databases">
        <authorList>
            <person name="Zhu T."/>
            <person name="Keshari N."/>
            <person name="Lu X."/>
        </authorList>
    </citation>
    <scope>NUCLEOTIDE SEQUENCE</scope>
    <source>
        <strain evidence="4">NK1-12</strain>
    </source>
</reference>
<dbReference type="InterPro" id="IPR037049">
    <property type="entry name" value="DUF1214_C_sf"/>
</dbReference>
<dbReference type="SUPFAM" id="SSF160935">
    <property type="entry name" value="VPA0735-like"/>
    <property type="match status" value="1"/>
</dbReference>
<evidence type="ECO:0000259" key="3">
    <source>
        <dbReference type="Pfam" id="PF06863"/>
    </source>
</evidence>
<proteinExistence type="predicted"/>
<gene>
    <name evidence="4" type="ORF">HJG54_05540</name>
</gene>
<dbReference type="Pfam" id="PF06742">
    <property type="entry name" value="DUF1214"/>
    <property type="match status" value="1"/>
</dbReference>
<dbReference type="InterPro" id="IPR010621">
    <property type="entry name" value="DUF1214"/>
</dbReference>